<feature type="domain" description="Prepilin type IV endopeptidase peptidase" evidence="2">
    <location>
        <begin position="9"/>
        <end position="112"/>
    </location>
</feature>
<keyword evidence="1" id="KW-0472">Membrane</keyword>
<feature type="transmembrane region" description="Helical" evidence="1">
    <location>
        <begin position="98"/>
        <end position="117"/>
    </location>
</feature>
<sequence length="168" mass="17512">MIAYLVLAVFPAALLVAAANDIYEFKIPNWVSIILICAFPVAGVAVGASPRVIAEGFLIGAGALALGFALFAGKIIGGGDAKLFAAVAPWIGANALDVFLFSTAISGLGLAIFMTLFRKLPILPVYAHAPWLIELHGRKKDLPYAVAIAAGGFLSFSQTAFFQLIFGG</sequence>
<dbReference type="Pfam" id="PF01478">
    <property type="entry name" value="Peptidase_A24"/>
    <property type="match status" value="1"/>
</dbReference>
<protein>
    <recommendedName>
        <fullName evidence="2">Prepilin type IV endopeptidase peptidase domain-containing protein</fullName>
    </recommendedName>
</protein>
<evidence type="ECO:0000256" key="1">
    <source>
        <dbReference type="SAM" id="Phobius"/>
    </source>
</evidence>
<reference evidence="3" key="1">
    <citation type="submission" date="2018-06" db="EMBL/GenBank/DDBJ databases">
        <authorList>
            <person name="Zhirakovskaya E."/>
        </authorList>
    </citation>
    <scope>NUCLEOTIDE SEQUENCE</scope>
</reference>
<evidence type="ECO:0000259" key="2">
    <source>
        <dbReference type="Pfam" id="PF01478"/>
    </source>
</evidence>
<dbReference type="InterPro" id="IPR000045">
    <property type="entry name" value="Prepilin_IV_endopep_pep"/>
</dbReference>
<dbReference type="EMBL" id="UOEH01000464">
    <property type="protein sequence ID" value="VAW05260.1"/>
    <property type="molecule type" value="Genomic_DNA"/>
</dbReference>
<feature type="transmembrane region" description="Helical" evidence="1">
    <location>
        <begin position="29"/>
        <end position="49"/>
    </location>
</feature>
<dbReference type="Gene3D" id="1.20.120.1220">
    <property type="match status" value="1"/>
</dbReference>
<accession>A0A3B0SLH0</accession>
<organism evidence="3">
    <name type="scientific">hydrothermal vent metagenome</name>
    <dbReference type="NCBI Taxonomy" id="652676"/>
    <lineage>
        <taxon>unclassified sequences</taxon>
        <taxon>metagenomes</taxon>
        <taxon>ecological metagenomes</taxon>
    </lineage>
</organism>
<dbReference type="AlphaFoldDB" id="A0A3B0SLH0"/>
<gene>
    <name evidence="3" type="ORF">MNBD_ALPHA05-2142</name>
</gene>
<name>A0A3B0SLH0_9ZZZZ</name>
<proteinExistence type="predicted"/>
<keyword evidence="1" id="KW-0812">Transmembrane</keyword>
<keyword evidence="1" id="KW-1133">Transmembrane helix</keyword>
<feature type="transmembrane region" description="Helical" evidence="1">
    <location>
        <begin position="56"/>
        <end position="78"/>
    </location>
</feature>
<evidence type="ECO:0000313" key="3">
    <source>
        <dbReference type="EMBL" id="VAW05260.1"/>
    </source>
</evidence>
<dbReference type="GO" id="GO:0004190">
    <property type="term" value="F:aspartic-type endopeptidase activity"/>
    <property type="evidence" value="ECO:0007669"/>
    <property type="project" value="InterPro"/>
</dbReference>
<dbReference type="GO" id="GO:0016020">
    <property type="term" value="C:membrane"/>
    <property type="evidence" value="ECO:0007669"/>
    <property type="project" value="InterPro"/>
</dbReference>
<feature type="transmembrane region" description="Helical" evidence="1">
    <location>
        <begin position="142"/>
        <end position="166"/>
    </location>
</feature>